<protein>
    <submittedName>
        <fullName evidence="1">Uncharacterized protein</fullName>
    </submittedName>
</protein>
<organism evidence="1 2">
    <name type="scientific">Tulasnella calospora MUT 4182</name>
    <dbReference type="NCBI Taxonomy" id="1051891"/>
    <lineage>
        <taxon>Eukaryota</taxon>
        <taxon>Fungi</taxon>
        <taxon>Dikarya</taxon>
        <taxon>Basidiomycota</taxon>
        <taxon>Agaricomycotina</taxon>
        <taxon>Agaricomycetes</taxon>
        <taxon>Cantharellales</taxon>
        <taxon>Tulasnellaceae</taxon>
        <taxon>Tulasnella</taxon>
    </lineage>
</organism>
<gene>
    <name evidence="1" type="ORF">M407DRAFT_22038</name>
</gene>
<name>A0A0C3QD33_9AGAM</name>
<dbReference type="AlphaFoldDB" id="A0A0C3QD33"/>
<accession>A0A0C3QD33</accession>
<keyword evidence="2" id="KW-1185">Reference proteome</keyword>
<dbReference type="Proteomes" id="UP000054248">
    <property type="component" value="Unassembled WGS sequence"/>
</dbReference>
<proteinExistence type="predicted"/>
<reference evidence="2" key="2">
    <citation type="submission" date="2015-01" db="EMBL/GenBank/DDBJ databases">
        <title>Evolutionary Origins and Diversification of the Mycorrhizal Mutualists.</title>
        <authorList>
            <consortium name="DOE Joint Genome Institute"/>
            <consortium name="Mycorrhizal Genomics Consortium"/>
            <person name="Kohler A."/>
            <person name="Kuo A."/>
            <person name="Nagy L.G."/>
            <person name="Floudas D."/>
            <person name="Copeland A."/>
            <person name="Barry K.W."/>
            <person name="Cichocki N."/>
            <person name="Veneault-Fourrey C."/>
            <person name="LaButti K."/>
            <person name="Lindquist E.A."/>
            <person name="Lipzen A."/>
            <person name="Lundell T."/>
            <person name="Morin E."/>
            <person name="Murat C."/>
            <person name="Riley R."/>
            <person name="Ohm R."/>
            <person name="Sun H."/>
            <person name="Tunlid A."/>
            <person name="Henrissat B."/>
            <person name="Grigoriev I.V."/>
            <person name="Hibbett D.S."/>
            <person name="Martin F."/>
        </authorList>
    </citation>
    <scope>NUCLEOTIDE SEQUENCE [LARGE SCALE GENOMIC DNA]</scope>
    <source>
        <strain evidence="2">MUT 4182</strain>
    </source>
</reference>
<dbReference type="HOGENOM" id="CLU_1929144_0_0_1"/>
<evidence type="ECO:0000313" key="2">
    <source>
        <dbReference type="Proteomes" id="UP000054248"/>
    </source>
</evidence>
<sequence length="131" mass="15215">MAGSVPPEVWLLISQKLRALDNPLPRGFDPLDFSWPDWDNRRIMYSPSLTHLSCISRRFRIMLESKVFQSIRLRFNSIEILYHDSKAPEDRTFYRILSFDIKIPSRMVGDFVMDLEVDSSPRASSPVPGQV</sequence>
<dbReference type="EMBL" id="KN822990">
    <property type="protein sequence ID" value="KIO28780.1"/>
    <property type="molecule type" value="Genomic_DNA"/>
</dbReference>
<evidence type="ECO:0000313" key="1">
    <source>
        <dbReference type="EMBL" id="KIO28780.1"/>
    </source>
</evidence>
<reference evidence="1 2" key="1">
    <citation type="submission" date="2014-04" db="EMBL/GenBank/DDBJ databases">
        <authorList>
            <consortium name="DOE Joint Genome Institute"/>
            <person name="Kuo A."/>
            <person name="Girlanda M."/>
            <person name="Perotto S."/>
            <person name="Kohler A."/>
            <person name="Nagy L.G."/>
            <person name="Floudas D."/>
            <person name="Copeland A."/>
            <person name="Barry K.W."/>
            <person name="Cichocki N."/>
            <person name="Veneault-Fourrey C."/>
            <person name="LaButti K."/>
            <person name="Lindquist E.A."/>
            <person name="Lipzen A."/>
            <person name="Lundell T."/>
            <person name="Morin E."/>
            <person name="Murat C."/>
            <person name="Sun H."/>
            <person name="Tunlid A."/>
            <person name="Henrissat B."/>
            <person name="Grigoriev I.V."/>
            <person name="Hibbett D.S."/>
            <person name="Martin F."/>
            <person name="Nordberg H.P."/>
            <person name="Cantor M.N."/>
            <person name="Hua S.X."/>
        </authorList>
    </citation>
    <scope>NUCLEOTIDE SEQUENCE [LARGE SCALE GENOMIC DNA]</scope>
    <source>
        <strain evidence="1 2">MUT 4182</strain>
    </source>
</reference>